<dbReference type="OrthoDB" id="3060269at2759"/>
<name>A0A6A4HRF7_9AGAR</name>
<evidence type="ECO:0000313" key="2">
    <source>
        <dbReference type="EMBL" id="KAE9400330.1"/>
    </source>
</evidence>
<evidence type="ECO:0000259" key="1">
    <source>
        <dbReference type="PROSITE" id="PS00028"/>
    </source>
</evidence>
<reference evidence="2" key="1">
    <citation type="journal article" date="2019" name="Environ. Microbiol.">
        <title>Fungal ecological strategies reflected in gene transcription - a case study of two litter decomposers.</title>
        <authorList>
            <person name="Barbi F."/>
            <person name="Kohler A."/>
            <person name="Barry K."/>
            <person name="Baskaran P."/>
            <person name="Daum C."/>
            <person name="Fauchery L."/>
            <person name="Ihrmark K."/>
            <person name="Kuo A."/>
            <person name="LaButti K."/>
            <person name="Lipzen A."/>
            <person name="Morin E."/>
            <person name="Grigoriev I.V."/>
            <person name="Henrissat B."/>
            <person name="Lindahl B."/>
            <person name="Martin F."/>
        </authorList>
    </citation>
    <scope>NUCLEOTIDE SEQUENCE</scope>
    <source>
        <strain evidence="2">JB14</strain>
    </source>
</reference>
<dbReference type="EMBL" id="ML769457">
    <property type="protein sequence ID" value="KAE9400330.1"/>
    <property type="molecule type" value="Genomic_DNA"/>
</dbReference>
<evidence type="ECO:0000313" key="3">
    <source>
        <dbReference type="Proteomes" id="UP000799118"/>
    </source>
</evidence>
<dbReference type="Proteomes" id="UP000799118">
    <property type="component" value="Unassembled WGS sequence"/>
</dbReference>
<protein>
    <recommendedName>
        <fullName evidence="1">C2H2-type domain-containing protein</fullName>
    </recommendedName>
</protein>
<sequence length="144" mass="17075">MSVISRTLSEQLYRQYHDVQSLIYETCKYRGKPLTPEEWQNFVDFYPGRPEDFEAWLWKALNIPVEMLYIAPYQPPSRQLNGDFLCTYHGCLNVYKNKQARENHFNVAHLGFRVHCLACDAVLMNPNSLPRHRRDHCPMRKTAQ</sequence>
<gene>
    <name evidence="2" type="ORF">BT96DRAFT_648273</name>
</gene>
<keyword evidence="3" id="KW-1185">Reference proteome</keyword>
<feature type="domain" description="C2H2-type" evidence="1">
    <location>
        <begin position="116"/>
        <end position="136"/>
    </location>
</feature>
<organism evidence="2 3">
    <name type="scientific">Gymnopus androsaceus JB14</name>
    <dbReference type="NCBI Taxonomy" id="1447944"/>
    <lineage>
        <taxon>Eukaryota</taxon>
        <taxon>Fungi</taxon>
        <taxon>Dikarya</taxon>
        <taxon>Basidiomycota</taxon>
        <taxon>Agaricomycotina</taxon>
        <taxon>Agaricomycetes</taxon>
        <taxon>Agaricomycetidae</taxon>
        <taxon>Agaricales</taxon>
        <taxon>Marasmiineae</taxon>
        <taxon>Omphalotaceae</taxon>
        <taxon>Gymnopus</taxon>
    </lineage>
</organism>
<dbReference type="PROSITE" id="PS00028">
    <property type="entry name" value="ZINC_FINGER_C2H2_1"/>
    <property type="match status" value="2"/>
</dbReference>
<feature type="domain" description="C2H2-type" evidence="1">
    <location>
        <begin position="86"/>
        <end position="109"/>
    </location>
</feature>
<dbReference type="InterPro" id="IPR013087">
    <property type="entry name" value="Znf_C2H2_type"/>
</dbReference>
<proteinExistence type="predicted"/>
<dbReference type="AlphaFoldDB" id="A0A6A4HRF7"/>
<accession>A0A6A4HRF7</accession>